<dbReference type="GO" id="GO:0003824">
    <property type="term" value="F:catalytic activity"/>
    <property type="evidence" value="ECO:0007669"/>
    <property type="project" value="InterPro"/>
</dbReference>
<dbReference type="SUPFAM" id="SSF53927">
    <property type="entry name" value="Cytidine deaminase-like"/>
    <property type="match status" value="1"/>
</dbReference>
<dbReference type="Proteomes" id="UP000176501">
    <property type="component" value="Unassembled WGS sequence"/>
</dbReference>
<dbReference type="EMBL" id="MGFE01000012">
    <property type="protein sequence ID" value="OGL98878.1"/>
    <property type="molecule type" value="Genomic_DNA"/>
</dbReference>
<organism evidence="2 3">
    <name type="scientific">Candidatus Uhrbacteria bacterium RIFOXYB2_FULL_57_15</name>
    <dbReference type="NCBI Taxonomy" id="1802422"/>
    <lineage>
        <taxon>Bacteria</taxon>
        <taxon>Candidatus Uhriibacteriota</taxon>
    </lineage>
</organism>
<dbReference type="AlphaFoldDB" id="A0A1F7W917"/>
<comment type="caution">
    <text evidence="2">The sequence shown here is derived from an EMBL/GenBank/DDBJ whole genome shotgun (WGS) entry which is preliminary data.</text>
</comment>
<protein>
    <recommendedName>
        <fullName evidence="1">CMP/dCMP-type deaminase domain-containing protein</fullName>
    </recommendedName>
</protein>
<evidence type="ECO:0000313" key="2">
    <source>
        <dbReference type="EMBL" id="OGL98878.1"/>
    </source>
</evidence>
<feature type="domain" description="CMP/dCMP-type deaminase" evidence="1">
    <location>
        <begin position="19"/>
        <end position="140"/>
    </location>
</feature>
<evidence type="ECO:0000313" key="3">
    <source>
        <dbReference type="Proteomes" id="UP000176501"/>
    </source>
</evidence>
<dbReference type="InterPro" id="IPR002125">
    <property type="entry name" value="CMP_dCMP_dom"/>
</dbReference>
<dbReference type="Gene3D" id="3.40.140.10">
    <property type="entry name" value="Cytidine Deaminase, domain 2"/>
    <property type="match status" value="1"/>
</dbReference>
<dbReference type="InterPro" id="IPR016193">
    <property type="entry name" value="Cytidine_deaminase-like"/>
</dbReference>
<gene>
    <name evidence="2" type="ORF">A2304_03960</name>
</gene>
<evidence type="ECO:0000259" key="1">
    <source>
        <dbReference type="Pfam" id="PF00383"/>
    </source>
</evidence>
<sequence length="239" mass="26603">MPNYPYMPSDRHLKYVSHDHECMIPAKSARERQAGDPQYPVGIAIVRDGRVLVTAGNGFNRGSGAPHVCPRIVLDVPSGTGYDLCTLHDAPGHAEQMAVKVAAEQGVDIKGADAYMYGHWWACEPCWNSLIRAGIRDLYVTDDAHERFHRDRVFAETLKPSVKTVRVEGADDVLAAKLQQTIEDLGCEVTENEDAHVRAICKGSDITIHLPTEEKPVYQIVCDDHDTACRQFKNVLRQL</sequence>
<name>A0A1F7W917_9BACT</name>
<dbReference type="Pfam" id="PF00383">
    <property type="entry name" value="dCMP_cyt_deam_1"/>
    <property type="match status" value="1"/>
</dbReference>
<proteinExistence type="predicted"/>
<accession>A0A1F7W917</accession>
<reference evidence="2 3" key="1">
    <citation type="journal article" date="2016" name="Nat. Commun.">
        <title>Thousands of microbial genomes shed light on interconnected biogeochemical processes in an aquifer system.</title>
        <authorList>
            <person name="Anantharaman K."/>
            <person name="Brown C.T."/>
            <person name="Hug L.A."/>
            <person name="Sharon I."/>
            <person name="Castelle C.J."/>
            <person name="Probst A.J."/>
            <person name="Thomas B.C."/>
            <person name="Singh A."/>
            <person name="Wilkins M.J."/>
            <person name="Karaoz U."/>
            <person name="Brodie E.L."/>
            <person name="Williams K.H."/>
            <person name="Hubbard S.S."/>
            <person name="Banfield J.F."/>
        </authorList>
    </citation>
    <scope>NUCLEOTIDE SEQUENCE [LARGE SCALE GENOMIC DNA]</scope>
</reference>